<evidence type="ECO:0000313" key="2">
    <source>
        <dbReference type="Proteomes" id="UP000503129"/>
    </source>
</evidence>
<sequence length="217" mass="25959">MLKFDFERRSDLNYKVLCLGAHCDDIEIGCGGTILRLIEKYPNLIFYWVVFSSNVQREKEAYNSANKFLEKVQNKKILIQEFQDGFLPFLGSEVKQFFEQLKRDYNPDIIFTHYRHDLHQDHRLISDFTWNTFRNHLILEYEIPKYDGDLGNPNFFVHLNPENYQNKVKHILESFPSQNSKEWFTEETFLSLLRLRGMESNAPSKYAEGFYCRKVVF</sequence>
<dbReference type="Pfam" id="PF02585">
    <property type="entry name" value="PIG-L"/>
    <property type="match status" value="1"/>
</dbReference>
<dbReference type="EMBL" id="CP030118">
    <property type="protein sequence ID" value="QDL11555.1"/>
    <property type="molecule type" value="Genomic_DNA"/>
</dbReference>
<proteinExistence type="predicted"/>
<keyword evidence="2" id="KW-1185">Reference proteome</keyword>
<protein>
    <submittedName>
        <fullName evidence="1">PIG-L family deacetylase</fullName>
    </submittedName>
</protein>
<dbReference type="InterPro" id="IPR024078">
    <property type="entry name" value="LmbE-like_dom_sf"/>
</dbReference>
<dbReference type="PANTHER" id="PTHR12993:SF30">
    <property type="entry name" value="N-ACETYL-ALPHA-D-GLUCOSAMINYL L-MALATE DEACETYLASE 1"/>
    <property type="match status" value="1"/>
</dbReference>
<dbReference type="RefSeq" id="WP_171977819.1">
    <property type="nucleotide sequence ID" value="NZ_CAWOXK010000001.1"/>
</dbReference>
<dbReference type="KEGG" id="bsen:DP114_29925"/>
<dbReference type="GO" id="GO:0016811">
    <property type="term" value="F:hydrolase activity, acting on carbon-nitrogen (but not peptide) bonds, in linear amides"/>
    <property type="evidence" value="ECO:0007669"/>
    <property type="project" value="TreeGrafter"/>
</dbReference>
<dbReference type="Proteomes" id="UP000503129">
    <property type="component" value="Chromosome"/>
</dbReference>
<evidence type="ECO:0000313" key="1">
    <source>
        <dbReference type="EMBL" id="QDL11555.1"/>
    </source>
</evidence>
<dbReference type="InterPro" id="IPR003737">
    <property type="entry name" value="GlcNAc_PI_deacetylase-related"/>
</dbReference>
<reference evidence="1 2" key="1">
    <citation type="submission" date="2018-06" db="EMBL/GenBank/DDBJ databases">
        <title>Comparative genomics of Brasilonema spp. strains.</title>
        <authorList>
            <person name="Alvarenga D.O."/>
            <person name="Fiore M.F."/>
            <person name="Varani A.M."/>
        </authorList>
    </citation>
    <scope>NUCLEOTIDE SEQUENCE [LARGE SCALE GENOMIC DNA]</scope>
    <source>
        <strain evidence="1 2">CENA114</strain>
    </source>
</reference>
<dbReference type="SUPFAM" id="SSF102588">
    <property type="entry name" value="LmbE-like"/>
    <property type="match status" value="1"/>
</dbReference>
<accession>A0A856MJK2</accession>
<organism evidence="1 2">
    <name type="scientific">Brasilonema sennae CENA114</name>
    <dbReference type="NCBI Taxonomy" id="415709"/>
    <lineage>
        <taxon>Bacteria</taxon>
        <taxon>Bacillati</taxon>
        <taxon>Cyanobacteriota</taxon>
        <taxon>Cyanophyceae</taxon>
        <taxon>Nostocales</taxon>
        <taxon>Scytonemataceae</taxon>
        <taxon>Brasilonema</taxon>
        <taxon>Bromeliae group (in: Brasilonema)</taxon>
    </lineage>
</organism>
<name>A0A856MJK2_9CYAN</name>
<dbReference type="AlphaFoldDB" id="A0A856MJK2"/>
<dbReference type="Gene3D" id="3.40.50.10320">
    <property type="entry name" value="LmbE-like"/>
    <property type="match status" value="1"/>
</dbReference>
<gene>
    <name evidence="1" type="ORF">DP114_29925</name>
</gene>
<dbReference type="PANTHER" id="PTHR12993">
    <property type="entry name" value="N-ACETYLGLUCOSAMINYL-PHOSPHATIDYLINOSITOL DE-N-ACETYLASE-RELATED"/>
    <property type="match status" value="1"/>
</dbReference>